<dbReference type="Proteomes" id="UP000199529">
    <property type="component" value="Unassembled WGS sequence"/>
</dbReference>
<dbReference type="InterPro" id="IPR051200">
    <property type="entry name" value="Host-pathogen_enzymatic-act"/>
</dbReference>
<organism evidence="1 2">
    <name type="scientific">Saccharopolyspora shandongensis</name>
    <dbReference type="NCBI Taxonomy" id="418495"/>
    <lineage>
        <taxon>Bacteria</taxon>
        <taxon>Bacillati</taxon>
        <taxon>Actinomycetota</taxon>
        <taxon>Actinomycetes</taxon>
        <taxon>Pseudonocardiales</taxon>
        <taxon>Pseudonocardiaceae</taxon>
        <taxon>Saccharopolyspora</taxon>
    </lineage>
</organism>
<dbReference type="InterPro" id="IPR006311">
    <property type="entry name" value="TAT_signal"/>
</dbReference>
<dbReference type="InterPro" id="IPR015943">
    <property type="entry name" value="WD40/YVTN_repeat-like_dom_sf"/>
</dbReference>
<dbReference type="RefSeq" id="WP_093266403.1">
    <property type="nucleotide sequence ID" value="NZ_FNOK01000014.1"/>
</dbReference>
<keyword evidence="1" id="KW-0238">DNA-binding</keyword>
<dbReference type="OrthoDB" id="145213at2"/>
<evidence type="ECO:0000313" key="1">
    <source>
        <dbReference type="EMBL" id="SDX71153.1"/>
    </source>
</evidence>
<dbReference type="Gene3D" id="2.130.10.10">
    <property type="entry name" value="YVTN repeat-like/Quinoprotein amine dehydrogenase"/>
    <property type="match status" value="2"/>
</dbReference>
<proteinExistence type="predicted"/>
<gene>
    <name evidence="1" type="ORF">SAMN05216215_101412</name>
</gene>
<reference evidence="2" key="1">
    <citation type="submission" date="2016-10" db="EMBL/GenBank/DDBJ databases">
        <authorList>
            <person name="Varghese N."/>
            <person name="Submissions S."/>
        </authorList>
    </citation>
    <scope>NUCLEOTIDE SEQUENCE [LARGE SCALE GENOMIC DNA]</scope>
    <source>
        <strain evidence="2">CGMCC 4.3530</strain>
    </source>
</reference>
<evidence type="ECO:0000313" key="2">
    <source>
        <dbReference type="Proteomes" id="UP000199529"/>
    </source>
</evidence>
<dbReference type="STRING" id="418495.SAMN05216215_101412"/>
<keyword evidence="2" id="KW-1185">Reference proteome</keyword>
<dbReference type="GO" id="GO:0003677">
    <property type="term" value="F:DNA binding"/>
    <property type="evidence" value="ECO:0007669"/>
    <property type="project" value="UniProtKB-KW"/>
</dbReference>
<dbReference type="SUPFAM" id="SSF51004">
    <property type="entry name" value="C-terminal (heme d1) domain of cytochrome cd1-nitrite reductase"/>
    <property type="match status" value="1"/>
</dbReference>
<dbReference type="PANTHER" id="PTHR47197">
    <property type="entry name" value="PROTEIN NIRF"/>
    <property type="match status" value="1"/>
</dbReference>
<name>A0A1H3DXF0_9PSEU</name>
<dbReference type="InterPro" id="IPR011048">
    <property type="entry name" value="Haem_d1_sf"/>
</dbReference>
<dbReference type="PANTHER" id="PTHR47197:SF3">
    <property type="entry name" value="DIHYDRO-HEME D1 DEHYDROGENASE"/>
    <property type="match status" value="1"/>
</dbReference>
<dbReference type="EMBL" id="FNOK01000014">
    <property type="protein sequence ID" value="SDX71153.1"/>
    <property type="molecule type" value="Genomic_DNA"/>
</dbReference>
<dbReference type="AlphaFoldDB" id="A0A1H3DXF0"/>
<dbReference type="PROSITE" id="PS51318">
    <property type="entry name" value="TAT"/>
    <property type="match status" value="1"/>
</dbReference>
<protein>
    <submittedName>
        <fullName evidence="1">DNA-binding beta-propeller fold protein YncE</fullName>
    </submittedName>
</protein>
<sequence>MVTRRAVIKGIGNAAAVAAVAPSAIRAAPPGVDVLAVVEKSGHAVSFYETSTGRRQDSIALPQYPHELAADSGRRWAYVGHYGVRTSSDTGEGGAAVFVLDLAARELIRTVDLRPFNRIHGVGVDARDRLYALSEAKATLLGFDDPSVDQEPTRAVPTDGIKTHLFAISRDGERAYVTGLLSHTASLVRPYDPVARPVVMTPGERPEGICLSHDERTLYVGARRSRRLVALDAQRMTVRTTVSVPGDPLRVYARPDGVVLVTDIADNSLTAFTPDLRRLWSLGLPGAPSAVSFHPTAPLAYVSQLGDVDQVGIVDLETRSIAGGFGTGREPDSSVLLPAA</sequence>
<accession>A0A1H3DXF0</accession>